<dbReference type="SUPFAM" id="SSF56935">
    <property type="entry name" value="Porins"/>
    <property type="match status" value="1"/>
</dbReference>
<dbReference type="Pfam" id="PF07715">
    <property type="entry name" value="Plug"/>
    <property type="match status" value="1"/>
</dbReference>
<dbReference type="InterPro" id="IPR039426">
    <property type="entry name" value="TonB-dep_rcpt-like"/>
</dbReference>
<keyword evidence="3 7" id="KW-1134">Transmembrane beta strand</keyword>
<dbReference type="NCBIfam" id="TIGR04056">
    <property type="entry name" value="OMP_RagA_SusC"/>
    <property type="match status" value="1"/>
</dbReference>
<keyword evidence="6 7" id="KW-0998">Cell outer membrane</keyword>
<protein>
    <submittedName>
        <fullName evidence="9">SusC/RagA family TonB-linked outer membrane protein</fullName>
    </submittedName>
</protein>
<feature type="domain" description="TonB-dependent receptor plug" evidence="8">
    <location>
        <begin position="7"/>
        <end position="110"/>
    </location>
</feature>
<evidence type="ECO:0000259" key="8">
    <source>
        <dbReference type="Pfam" id="PF07715"/>
    </source>
</evidence>
<dbReference type="InterPro" id="IPR037066">
    <property type="entry name" value="Plug_dom_sf"/>
</dbReference>
<evidence type="ECO:0000256" key="6">
    <source>
        <dbReference type="ARBA" id="ARBA00023237"/>
    </source>
</evidence>
<evidence type="ECO:0000313" key="10">
    <source>
        <dbReference type="Proteomes" id="UP000823617"/>
    </source>
</evidence>
<dbReference type="NCBIfam" id="TIGR04057">
    <property type="entry name" value="SusC_RagA_signa"/>
    <property type="match status" value="1"/>
</dbReference>
<evidence type="ECO:0000256" key="2">
    <source>
        <dbReference type="ARBA" id="ARBA00022448"/>
    </source>
</evidence>
<evidence type="ECO:0000256" key="5">
    <source>
        <dbReference type="ARBA" id="ARBA00023136"/>
    </source>
</evidence>
<evidence type="ECO:0000256" key="7">
    <source>
        <dbReference type="PROSITE-ProRule" id="PRU01360"/>
    </source>
</evidence>
<reference evidence="9" key="2">
    <citation type="journal article" date="2021" name="PeerJ">
        <title>Extensive microbial diversity within the chicken gut microbiome revealed by metagenomics and culture.</title>
        <authorList>
            <person name="Gilroy R."/>
            <person name="Ravi A."/>
            <person name="Getino M."/>
            <person name="Pursley I."/>
            <person name="Horton D.L."/>
            <person name="Alikhan N.F."/>
            <person name="Baker D."/>
            <person name="Gharbi K."/>
            <person name="Hall N."/>
            <person name="Watson M."/>
            <person name="Adriaenssens E.M."/>
            <person name="Foster-Nyarko E."/>
            <person name="Jarju S."/>
            <person name="Secka A."/>
            <person name="Antonio M."/>
            <person name="Oren A."/>
            <person name="Chaudhuri R.R."/>
            <person name="La Ragione R."/>
            <person name="Hildebrand F."/>
            <person name="Pallen M.J."/>
        </authorList>
    </citation>
    <scope>NUCLEOTIDE SEQUENCE</scope>
    <source>
        <strain evidence="9">B1-3475</strain>
    </source>
</reference>
<proteinExistence type="inferred from homology"/>
<dbReference type="InterPro" id="IPR023997">
    <property type="entry name" value="TonB-dep_OMP_SusC/RagA_CS"/>
</dbReference>
<evidence type="ECO:0000313" key="9">
    <source>
        <dbReference type="EMBL" id="MBO8455347.1"/>
    </source>
</evidence>
<dbReference type="InterPro" id="IPR036942">
    <property type="entry name" value="Beta-barrel_TonB_sf"/>
</dbReference>
<dbReference type="EMBL" id="JADIMK010000026">
    <property type="protein sequence ID" value="MBO8455347.1"/>
    <property type="molecule type" value="Genomic_DNA"/>
</dbReference>
<name>A0A9D9HK81_9BACT</name>
<gene>
    <name evidence="9" type="ORF">IAC08_02940</name>
</gene>
<evidence type="ECO:0000256" key="4">
    <source>
        <dbReference type="ARBA" id="ARBA00022692"/>
    </source>
</evidence>
<comment type="caution">
    <text evidence="9">The sequence shown here is derived from an EMBL/GenBank/DDBJ whole genome shotgun (WGS) entry which is preliminary data.</text>
</comment>
<dbReference type="InterPro" id="IPR023996">
    <property type="entry name" value="TonB-dep_OMP_SusC/RagA"/>
</dbReference>
<organism evidence="9 10">
    <name type="scientific">Candidatus Cryptobacteroides intestinigallinarum</name>
    <dbReference type="NCBI Taxonomy" id="2840767"/>
    <lineage>
        <taxon>Bacteria</taxon>
        <taxon>Pseudomonadati</taxon>
        <taxon>Bacteroidota</taxon>
        <taxon>Bacteroidia</taxon>
        <taxon>Bacteroidales</taxon>
        <taxon>Candidatus Cryptobacteroides</taxon>
    </lineage>
</organism>
<reference evidence="9" key="1">
    <citation type="submission" date="2020-10" db="EMBL/GenBank/DDBJ databases">
        <authorList>
            <person name="Gilroy R."/>
        </authorList>
    </citation>
    <scope>NUCLEOTIDE SEQUENCE</scope>
    <source>
        <strain evidence="9">B1-3475</strain>
    </source>
</reference>
<accession>A0A9D9HK81</accession>
<dbReference type="InterPro" id="IPR012910">
    <property type="entry name" value="Plug_dom"/>
</dbReference>
<sequence>MTRVKDANMINSLVGKVAGVTIQGSSSGIGGASKVVMRGTKSIEGSNNALYVIDGVPMYNSSAEQGSGRYSSRGTTEGIADLNPDDIESMTVLTGASAAALYGSSAANGAILITTKKGKEGKVEATFTTSMEFASPFIMPEFQNTYGSVAGEAVSWGAKQASTGYEPVDFFDTAATYTNSLSVSMGNDKNQTYASVAATNANGLVPNNVYDRYNLTLRNSTSAFDGRLKLDIGAQYIIQRDQNMVNQGEYMNPLVGAYLFPRGMDWNQAGYFEQWDEDRGILTSSFFPQGEYTMQNPYWVAYRNIRTNKRKRFIVSLGLSYTIKEWSPSEKLDIGMRYRVDRTDNEYQDKRFVGTVATLMDGGTRNGYFGQTTSYDMQNYLDLLVNFNKNIGRNFGIAANVGASLNHQMNDGTTNQGPLRDDGLPNVFNVQNIEQGAQKAQFYQFGWTEETQSVFGSVELNWKRMLYLTVTGRNDWASQLAGSDHKSFFYPSVGLSGVITDMLSPDTKQRIHNVLSFAKARVAFAQVASPFQRGLTMQMNTFDQNDKKWVKKGYYPLKNLQPERTNSFEVGISTKWLVDRLTFDVTYYRTNTYNQTIRAAMSASSGYNYTYVQTGNVQNEGVELAIGGTVEAGKFSWNTFFTYSYNRNEIKELVANVKNPQNPAEPLFAEDELLKDSFGNAQIILRPGGTLGDVYARTDFVRDAYGNIDISKNLQPLDEYTKLGSLLPDANMGWSNDFRIGHFGFGFTLSARLGGIVISGTQAAMDYSGVSKATEVARDNGGVMTGDGIVVPAQSYYQLQGRPQDYLAQYYTYSASNLRLREAYISYDIPRKWLGNVLDINVSIVGKNLLMLWCKAPFDPETVASTANYGQGIDYFMLPSTRSFGFNIKLRF</sequence>
<keyword evidence="2 7" id="KW-0813">Transport</keyword>
<dbReference type="GO" id="GO:0009279">
    <property type="term" value="C:cell outer membrane"/>
    <property type="evidence" value="ECO:0007669"/>
    <property type="project" value="UniProtKB-SubCell"/>
</dbReference>
<dbReference type="AlphaFoldDB" id="A0A9D9HK81"/>
<evidence type="ECO:0000256" key="1">
    <source>
        <dbReference type="ARBA" id="ARBA00004571"/>
    </source>
</evidence>
<dbReference type="Gene3D" id="2.40.170.20">
    <property type="entry name" value="TonB-dependent receptor, beta-barrel domain"/>
    <property type="match status" value="1"/>
</dbReference>
<dbReference type="Gene3D" id="2.170.130.10">
    <property type="entry name" value="TonB-dependent receptor, plug domain"/>
    <property type="match status" value="1"/>
</dbReference>
<evidence type="ECO:0000256" key="3">
    <source>
        <dbReference type="ARBA" id="ARBA00022452"/>
    </source>
</evidence>
<dbReference type="Proteomes" id="UP000823617">
    <property type="component" value="Unassembled WGS sequence"/>
</dbReference>
<comment type="similarity">
    <text evidence="7">Belongs to the TonB-dependent receptor family.</text>
</comment>
<comment type="subcellular location">
    <subcellularLocation>
        <location evidence="1 7">Cell outer membrane</location>
        <topology evidence="1 7">Multi-pass membrane protein</topology>
    </subcellularLocation>
</comment>
<dbReference type="PROSITE" id="PS52016">
    <property type="entry name" value="TONB_DEPENDENT_REC_3"/>
    <property type="match status" value="1"/>
</dbReference>
<keyword evidence="4 7" id="KW-0812">Transmembrane</keyword>
<keyword evidence="5 7" id="KW-0472">Membrane</keyword>